<evidence type="ECO:0000256" key="1">
    <source>
        <dbReference type="ARBA" id="ARBA00022737"/>
    </source>
</evidence>
<proteinExistence type="predicted"/>
<sequence>MLGRSIKRGLVSFITITSLSMLVNINLNYNTLYAIAAECTDPIYNLNIQTGEKLMKFSMKDNVYKAIVNNNTGRVMILYDHSDKFESNDLEIVIDEAKDQINNLKCSKYIVDTNSPVIMIENLKIGLNTIRIKYKPTGKELYKIYIEYDKNFNDNKVGWLEEFGQRYYIDPYTRNKRIGWVKDNGKWYYLSSTGIMQTGWVLDGDDWYYLNSSGVLQTGWIQDDDGKFYYLNSDGSLKS</sequence>
<evidence type="ECO:0008006" key="5">
    <source>
        <dbReference type="Google" id="ProtNLM"/>
    </source>
</evidence>
<dbReference type="InterPro" id="IPR018337">
    <property type="entry name" value="Cell_wall/Cho-bd_repeat"/>
</dbReference>
<feature type="repeat" description="Cell wall-binding" evidence="2">
    <location>
        <begin position="197"/>
        <end position="216"/>
    </location>
</feature>
<name>A0ABS7AQV9_9CLOT</name>
<feature type="repeat" description="Cell wall-binding" evidence="2">
    <location>
        <begin position="217"/>
        <end position="237"/>
    </location>
</feature>
<reference evidence="3 4" key="1">
    <citation type="submission" date="2021-07" db="EMBL/GenBank/DDBJ databases">
        <title>Clostridium weizhouense sp. nov., an anaerobic bacterium isolated from activated sludge of Petroleum wastewater.</title>
        <authorList>
            <person name="Li Q."/>
        </authorList>
    </citation>
    <scope>NUCLEOTIDE SEQUENCE [LARGE SCALE GENOMIC DNA]</scope>
    <source>
        <strain evidence="3 4">YB-6</strain>
    </source>
</reference>
<dbReference type="RefSeq" id="WP_219780309.1">
    <property type="nucleotide sequence ID" value="NZ_JAHXPT010000009.1"/>
</dbReference>
<feature type="repeat" description="Cell wall-binding" evidence="2">
    <location>
        <begin position="177"/>
        <end position="196"/>
    </location>
</feature>
<dbReference type="Proteomes" id="UP001519921">
    <property type="component" value="Unassembled WGS sequence"/>
</dbReference>
<organism evidence="3 4">
    <name type="scientific">Clostridium weizhouense</name>
    <dbReference type="NCBI Taxonomy" id="2859781"/>
    <lineage>
        <taxon>Bacteria</taxon>
        <taxon>Bacillati</taxon>
        <taxon>Bacillota</taxon>
        <taxon>Clostridia</taxon>
        <taxon>Eubacteriales</taxon>
        <taxon>Clostridiaceae</taxon>
        <taxon>Clostridium</taxon>
    </lineage>
</organism>
<evidence type="ECO:0000313" key="3">
    <source>
        <dbReference type="EMBL" id="MBW6410786.1"/>
    </source>
</evidence>
<dbReference type="EMBL" id="JAHXPT010000009">
    <property type="protein sequence ID" value="MBW6410786.1"/>
    <property type="molecule type" value="Genomic_DNA"/>
</dbReference>
<evidence type="ECO:0000256" key="2">
    <source>
        <dbReference type="PROSITE-ProRule" id="PRU00591"/>
    </source>
</evidence>
<evidence type="ECO:0000313" key="4">
    <source>
        <dbReference type="Proteomes" id="UP001519921"/>
    </source>
</evidence>
<keyword evidence="4" id="KW-1185">Reference proteome</keyword>
<dbReference type="Gene3D" id="2.10.270.10">
    <property type="entry name" value="Cholin Binding"/>
    <property type="match status" value="1"/>
</dbReference>
<accession>A0ABS7AQV9</accession>
<comment type="caution">
    <text evidence="3">The sequence shown here is derived from an EMBL/GenBank/DDBJ whole genome shotgun (WGS) entry which is preliminary data.</text>
</comment>
<dbReference type="SUPFAM" id="SSF69360">
    <property type="entry name" value="Cell wall binding repeat"/>
    <property type="match status" value="1"/>
</dbReference>
<keyword evidence="1" id="KW-0677">Repeat</keyword>
<protein>
    <recommendedName>
        <fullName evidence="5">Cell wall-binding protein</fullName>
    </recommendedName>
</protein>
<dbReference type="PROSITE" id="PS51170">
    <property type="entry name" value="CW"/>
    <property type="match status" value="3"/>
</dbReference>
<gene>
    <name evidence="3" type="ORF">KYD98_11845</name>
</gene>
<dbReference type="Pfam" id="PF01473">
    <property type="entry name" value="Choline_bind_1"/>
    <property type="match status" value="1"/>
</dbReference>
<dbReference type="Pfam" id="PF19127">
    <property type="entry name" value="Choline_bind_3"/>
    <property type="match status" value="1"/>
</dbReference>